<dbReference type="InterPro" id="IPR011712">
    <property type="entry name" value="Sig_transdc_His_kin_sub3_dim/P"/>
</dbReference>
<dbReference type="PROSITE" id="PS50110">
    <property type="entry name" value="RESPONSE_REGULATORY"/>
    <property type="match status" value="2"/>
</dbReference>
<dbReference type="Pfam" id="PF07730">
    <property type="entry name" value="HisKA_3"/>
    <property type="match status" value="1"/>
</dbReference>
<dbReference type="Pfam" id="PF02518">
    <property type="entry name" value="HATPase_c"/>
    <property type="match status" value="1"/>
</dbReference>
<evidence type="ECO:0000256" key="16">
    <source>
        <dbReference type="PROSITE-ProRule" id="PRU00169"/>
    </source>
</evidence>
<evidence type="ECO:0000256" key="17">
    <source>
        <dbReference type="SAM" id="Coils"/>
    </source>
</evidence>
<feature type="domain" description="Histidine kinase" evidence="18">
    <location>
        <begin position="322"/>
        <end position="415"/>
    </location>
</feature>
<dbReference type="EC" id="2.7.13.3" evidence="4"/>
<comment type="catalytic activity">
    <reaction evidence="1">
        <text>ATP + protein L-histidine = ADP + protein N-phospho-L-histidine.</text>
        <dbReference type="EC" id="2.7.13.3"/>
    </reaction>
</comment>
<keyword evidence="16" id="KW-0597">Phosphoprotein</keyword>
<feature type="modified residue" description="4-aspartylphosphate" evidence="16">
    <location>
        <position position="499"/>
    </location>
</feature>
<dbReference type="Gene3D" id="3.40.50.2300">
    <property type="match status" value="2"/>
</dbReference>
<dbReference type="GO" id="GO:0046872">
    <property type="term" value="F:metal ion binding"/>
    <property type="evidence" value="ECO:0007669"/>
    <property type="project" value="UniProtKB-KW"/>
</dbReference>
<keyword evidence="21" id="KW-1185">Reference proteome</keyword>
<evidence type="ECO:0000256" key="1">
    <source>
        <dbReference type="ARBA" id="ARBA00000085"/>
    </source>
</evidence>
<dbReference type="GO" id="GO:0046983">
    <property type="term" value="F:protein dimerization activity"/>
    <property type="evidence" value="ECO:0007669"/>
    <property type="project" value="InterPro"/>
</dbReference>
<dbReference type="InterPro" id="IPR005467">
    <property type="entry name" value="His_kinase_dom"/>
</dbReference>
<dbReference type="AlphaFoldDB" id="A0A1W1I2Y7"/>
<evidence type="ECO:0000256" key="10">
    <source>
        <dbReference type="ARBA" id="ARBA00022777"/>
    </source>
</evidence>
<proteinExistence type="predicted"/>
<keyword evidence="13" id="KW-0411">Iron-sulfur</keyword>
<dbReference type="Gene3D" id="3.30.565.10">
    <property type="entry name" value="Histidine kinase-like ATPase, C-terminal domain"/>
    <property type="match status" value="1"/>
</dbReference>
<evidence type="ECO:0000259" key="18">
    <source>
        <dbReference type="PROSITE" id="PS50109"/>
    </source>
</evidence>
<evidence type="ECO:0000256" key="14">
    <source>
        <dbReference type="ARBA" id="ARBA00024827"/>
    </source>
</evidence>
<evidence type="ECO:0000256" key="3">
    <source>
        <dbReference type="ARBA" id="ARBA00004496"/>
    </source>
</evidence>
<keyword evidence="9" id="KW-0479">Metal-binding</keyword>
<evidence type="ECO:0000256" key="9">
    <source>
        <dbReference type="ARBA" id="ARBA00022723"/>
    </source>
</evidence>
<dbReference type="InterPro" id="IPR036890">
    <property type="entry name" value="HATPase_C_sf"/>
</dbReference>
<dbReference type="GO" id="GO:0000155">
    <property type="term" value="F:phosphorelay sensor kinase activity"/>
    <property type="evidence" value="ECO:0007669"/>
    <property type="project" value="InterPro"/>
</dbReference>
<dbReference type="InterPro" id="IPR058245">
    <property type="entry name" value="NreC/VraR/RcsB-like_REC"/>
</dbReference>
<evidence type="ECO:0000256" key="7">
    <source>
        <dbReference type="ARBA" id="ARBA00022490"/>
    </source>
</evidence>
<sequence length="579" mass="63698">MAPLNLLIVEDDAADIELVVRELKKSGYEPCCLPVTGRDAFLQGLVEHRPDLIIYDHNLPQFSSAEALRLTQEHGAGIPFIIVSHAIGDEDAVALMRAGAADYLLKDRLGRLGESVRHALEQRRLREEHAAARQSIVTLNEELALRIAARTAELRVANHSLEQELEQRKRAEEALLRLNSELEQRVEERTRDIIASHNRLQALASELTLAEQRERKRLAAELHDYLAQMLALGRMKVAQLRSKLSQGGRIEPHVTEIDDLFKKAAEYTRSLMAKLSPPVLDELGLPAALTWLASEMPLHGLKVDVRLGTEKVALPDDQSVLLFQSVRELLLNVAKHAATDCATVTLEVEDSGRLRLEVQDQGRGFNPAAPESKPAGSHFGLFSVRERMQAMGGWFNVTSAPGVGTTATLSLPLLPAPEAKRVDADLQPADAAPLVSDTPPDTDIPRIRVLLVDDHVMVRRGLKVILEGFPDLTVVGEAGDGREAVEKVAELAPDLVLMDINMPWMDGIEATKRIKQEWPETPVIALSIDNQPHTRDAITAAGATMFVSKDAAAEHLHDVILAAGRTDRSEGFVQPERLS</sequence>
<dbReference type="CDD" id="cd00156">
    <property type="entry name" value="REC"/>
    <property type="match status" value="1"/>
</dbReference>
<keyword evidence="8" id="KW-0808">Transferase</keyword>
<comment type="function">
    <text evidence="14">Member of the two-component regulatory system NreB/NreC involved in the control of dissimilatory nitrate/nitrite reduction in response to oxygen. NreB functions as a direct oxygen sensor histidine kinase which is autophosphorylated, in the absence of oxygen, probably at the conserved histidine residue, and transfers its phosphate group probably to a conserved aspartate residue of NreC. NreB/NreC activates the expression of the nitrate (narGHJI) and nitrite (nir) reductase operons, as well as the putative nitrate transporter gene narT.</text>
</comment>
<dbReference type="GO" id="GO:0005737">
    <property type="term" value="C:cytoplasm"/>
    <property type="evidence" value="ECO:0007669"/>
    <property type="project" value="UniProtKB-SubCell"/>
</dbReference>
<dbReference type="InterPro" id="IPR011006">
    <property type="entry name" value="CheY-like_superfamily"/>
</dbReference>
<dbReference type="Pfam" id="PF00072">
    <property type="entry name" value="Response_reg"/>
    <property type="match status" value="2"/>
</dbReference>
<evidence type="ECO:0000256" key="5">
    <source>
        <dbReference type="ARBA" id="ARBA00017322"/>
    </source>
</evidence>
<evidence type="ECO:0000256" key="4">
    <source>
        <dbReference type="ARBA" id="ARBA00012438"/>
    </source>
</evidence>
<dbReference type="STRING" id="1325564.NSJP_1190"/>
<dbReference type="EMBL" id="LT828648">
    <property type="protein sequence ID" value="SLM47362.1"/>
    <property type="molecule type" value="Genomic_DNA"/>
</dbReference>
<dbReference type="InterPro" id="IPR003594">
    <property type="entry name" value="HATPase_dom"/>
</dbReference>
<dbReference type="PRINTS" id="PR00344">
    <property type="entry name" value="BCTRLSENSOR"/>
</dbReference>
<dbReference type="PANTHER" id="PTHR24421">
    <property type="entry name" value="NITRATE/NITRITE SENSOR PROTEIN NARX-RELATED"/>
    <property type="match status" value="1"/>
</dbReference>
<dbReference type="InterPro" id="IPR004358">
    <property type="entry name" value="Sig_transdc_His_kin-like_C"/>
</dbReference>
<keyword evidence="11" id="KW-0408">Iron</keyword>
<evidence type="ECO:0000313" key="20">
    <source>
        <dbReference type="EMBL" id="SLM47362.1"/>
    </source>
</evidence>
<gene>
    <name evidence="20" type="ORF">NSJP_1190</name>
</gene>
<feature type="coiled-coil region" evidence="17">
    <location>
        <begin position="122"/>
        <end position="188"/>
    </location>
</feature>
<feature type="domain" description="Response regulatory" evidence="19">
    <location>
        <begin position="448"/>
        <end position="564"/>
    </location>
</feature>
<evidence type="ECO:0000256" key="8">
    <source>
        <dbReference type="ARBA" id="ARBA00022679"/>
    </source>
</evidence>
<feature type="domain" description="Response regulatory" evidence="19">
    <location>
        <begin position="5"/>
        <end position="121"/>
    </location>
</feature>
<dbReference type="Gene3D" id="1.20.5.1930">
    <property type="match status" value="1"/>
</dbReference>
<dbReference type="PROSITE" id="PS50109">
    <property type="entry name" value="HIS_KIN"/>
    <property type="match status" value="1"/>
</dbReference>
<comment type="subcellular location">
    <subcellularLocation>
        <location evidence="3">Cytoplasm</location>
    </subcellularLocation>
</comment>
<dbReference type="GO" id="GO:0016020">
    <property type="term" value="C:membrane"/>
    <property type="evidence" value="ECO:0007669"/>
    <property type="project" value="InterPro"/>
</dbReference>
<dbReference type="CDD" id="cd16917">
    <property type="entry name" value="HATPase_UhpB-NarQ-NarX-like"/>
    <property type="match status" value="1"/>
</dbReference>
<evidence type="ECO:0000259" key="19">
    <source>
        <dbReference type="PROSITE" id="PS50110"/>
    </source>
</evidence>
<keyword evidence="7" id="KW-0963">Cytoplasm</keyword>
<dbReference type="GO" id="GO:0051539">
    <property type="term" value="F:4 iron, 4 sulfur cluster binding"/>
    <property type="evidence" value="ECO:0007669"/>
    <property type="project" value="UniProtKB-KW"/>
</dbReference>
<dbReference type="PANTHER" id="PTHR24421:SF58">
    <property type="entry name" value="SIGNAL TRANSDUCTION HISTIDINE-PROTEIN KINASE_PHOSPHATASE UHPB"/>
    <property type="match status" value="1"/>
</dbReference>
<dbReference type="SMART" id="SM00448">
    <property type="entry name" value="REC"/>
    <property type="match status" value="2"/>
</dbReference>
<evidence type="ECO:0000256" key="2">
    <source>
        <dbReference type="ARBA" id="ARBA00001966"/>
    </source>
</evidence>
<keyword evidence="12" id="KW-0902">Two-component regulatory system</keyword>
<feature type="modified residue" description="4-aspartylphosphate" evidence="16">
    <location>
        <position position="56"/>
    </location>
</feature>
<evidence type="ECO:0000256" key="6">
    <source>
        <dbReference type="ARBA" id="ARBA00022485"/>
    </source>
</evidence>
<evidence type="ECO:0000256" key="12">
    <source>
        <dbReference type="ARBA" id="ARBA00023012"/>
    </source>
</evidence>
<dbReference type="OrthoDB" id="275810at2"/>
<evidence type="ECO:0000256" key="15">
    <source>
        <dbReference type="ARBA" id="ARBA00030800"/>
    </source>
</evidence>
<organism evidence="20 21">
    <name type="scientific">Nitrospira japonica</name>
    <dbReference type="NCBI Taxonomy" id="1325564"/>
    <lineage>
        <taxon>Bacteria</taxon>
        <taxon>Pseudomonadati</taxon>
        <taxon>Nitrospirota</taxon>
        <taxon>Nitrospiria</taxon>
        <taxon>Nitrospirales</taxon>
        <taxon>Nitrospiraceae</taxon>
        <taxon>Nitrospira</taxon>
    </lineage>
</organism>
<dbReference type="InterPro" id="IPR001789">
    <property type="entry name" value="Sig_transdc_resp-reg_receiver"/>
</dbReference>
<dbReference type="SUPFAM" id="SSF52172">
    <property type="entry name" value="CheY-like"/>
    <property type="match status" value="2"/>
</dbReference>
<evidence type="ECO:0000256" key="13">
    <source>
        <dbReference type="ARBA" id="ARBA00023014"/>
    </source>
</evidence>
<dbReference type="InterPro" id="IPR050482">
    <property type="entry name" value="Sensor_HK_TwoCompSys"/>
</dbReference>
<protein>
    <recommendedName>
        <fullName evidence="5">Oxygen sensor histidine kinase NreB</fullName>
        <ecNumber evidence="4">2.7.13.3</ecNumber>
    </recommendedName>
    <alternativeName>
        <fullName evidence="15">Nitrogen regulation protein B</fullName>
    </alternativeName>
</protein>
<dbReference type="KEGG" id="nja:NSJP_1190"/>
<keyword evidence="10" id="KW-0418">Kinase</keyword>
<dbReference type="CDD" id="cd17535">
    <property type="entry name" value="REC_NarL-like"/>
    <property type="match status" value="1"/>
</dbReference>
<comment type="cofactor">
    <cofactor evidence="2">
        <name>[4Fe-4S] cluster</name>
        <dbReference type="ChEBI" id="CHEBI:49883"/>
    </cofactor>
</comment>
<evidence type="ECO:0000256" key="11">
    <source>
        <dbReference type="ARBA" id="ARBA00023004"/>
    </source>
</evidence>
<name>A0A1W1I2Y7_9BACT</name>
<accession>A0A1W1I2Y7</accession>
<dbReference type="RefSeq" id="WP_080885911.1">
    <property type="nucleotide sequence ID" value="NZ_LT828648.1"/>
</dbReference>
<dbReference type="SUPFAM" id="SSF55874">
    <property type="entry name" value="ATPase domain of HSP90 chaperone/DNA topoisomerase II/histidine kinase"/>
    <property type="match status" value="1"/>
</dbReference>
<dbReference type="SMART" id="SM00387">
    <property type="entry name" value="HATPase_c"/>
    <property type="match status" value="1"/>
</dbReference>
<keyword evidence="17" id="KW-0175">Coiled coil</keyword>
<dbReference type="Proteomes" id="UP000192042">
    <property type="component" value="Chromosome I"/>
</dbReference>
<keyword evidence="6" id="KW-0004">4Fe-4S</keyword>
<reference evidence="20 21" key="1">
    <citation type="submission" date="2017-03" db="EMBL/GenBank/DDBJ databases">
        <authorList>
            <person name="Afonso C.L."/>
            <person name="Miller P.J."/>
            <person name="Scott M.A."/>
            <person name="Spackman E."/>
            <person name="Goraichik I."/>
            <person name="Dimitrov K.M."/>
            <person name="Suarez D.L."/>
            <person name="Swayne D.E."/>
        </authorList>
    </citation>
    <scope>NUCLEOTIDE SEQUENCE [LARGE SCALE GENOMIC DNA]</scope>
    <source>
        <strain evidence="20">Genome sequencing of Nitrospira japonica strain NJ11</strain>
    </source>
</reference>
<evidence type="ECO:0000313" key="21">
    <source>
        <dbReference type="Proteomes" id="UP000192042"/>
    </source>
</evidence>